<dbReference type="CDD" id="cd01324">
    <property type="entry name" value="cbb3_Oxidase_CcoQ"/>
    <property type="match status" value="1"/>
</dbReference>
<evidence type="ECO:0000256" key="1">
    <source>
        <dbReference type="SAM" id="MobiDB-lite"/>
    </source>
</evidence>
<feature type="transmembrane region" description="Helical" evidence="2">
    <location>
        <begin position="15"/>
        <end position="32"/>
    </location>
</feature>
<sequence>MQDTYTILREFADSWALLALTLIFVFVCLWAYRPGSRALHDDAARAIFHDEAQPARIAGTARPGAESPRRPLQEKQP</sequence>
<keyword evidence="2" id="KW-0812">Transmembrane</keyword>
<gene>
    <name evidence="3" type="ORF">SAMN05444340_11852</name>
</gene>
<feature type="region of interest" description="Disordered" evidence="1">
    <location>
        <begin position="54"/>
        <end position="77"/>
    </location>
</feature>
<protein>
    <submittedName>
        <fullName evidence="3">Cbb3-type cytochrome oxidase, subunit 3</fullName>
    </submittedName>
</protein>
<dbReference type="RefSeq" id="WP_089885295.1">
    <property type="nucleotide sequence ID" value="NZ_FNPF01000018.1"/>
</dbReference>
<feature type="compositionally biased region" description="Basic and acidic residues" evidence="1">
    <location>
        <begin position="67"/>
        <end position="77"/>
    </location>
</feature>
<reference evidence="3 4" key="1">
    <citation type="submission" date="2016-10" db="EMBL/GenBank/DDBJ databases">
        <authorList>
            <person name="de Groot N.N."/>
        </authorList>
    </citation>
    <scope>NUCLEOTIDE SEQUENCE [LARGE SCALE GENOMIC DNA]</scope>
    <source>
        <strain evidence="3 4">DSM 26880</strain>
    </source>
</reference>
<dbReference type="STRING" id="321339.SAMN05444340_11852"/>
<keyword evidence="4" id="KW-1185">Reference proteome</keyword>
<dbReference type="EMBL" id="FNPF01000018">
    <property type="protein sequence ID" value="SDY79561.1"/>
    <property type="molecule type" value="Genomic_DNA"/>
</dbReference>
<evidence type="ECO:0000313" key="4">
    <source>
        <dbReference type="Proteomes" id="UP000199286"/>
    </source>
</evidence>
<keyword evidence="2" id="KW-0472">Membrane</keyword>
<dbReference type="Proteomes" id="UP000199286">
    <property type="component" value="Unassembled WGS sequence"/>
</dbReference>
<accession>A0A1H3MSB2</accession>
<dbReference type="Pfam" id="PF05545">
    <property type="entry name" value="FixQ"/>
    <property type="match status" value="1"/>
</dbReference>
<dbReference type="AlphaFoldDB" id="A0A1H3MSB2"/>
<evidence type="ECO:0000256" key="2">
    <source>
        <dbReference type="SAM" id="Phobius"/>
    </source>
</evidence>
<evidence type="ECO:0000313" key="3">
    <source>
        <dbReference type="EMBL" id="SDY79561.1"/>
    </source>
</evidence>
<keyword evidence="2" id="KW-1133">Transmembrane helix</keyword>
<proteinExistence type="predicted"/>
<dbReference type="OrthoDB" id="9801588at2"/>
<name>A0A1H3MSB2_9RHOB</name>
<organism evidence="3 4">
    <name type="scientific">Citreimonas salinaria</name>
    <dbReference type="NCBI Taxonomy" id="321339"/>
    <lineage>
        <taxon>Bacteria</taxon>
        <taxon>Pseudomonadati</taxon>
        <taxon>Pseudomonadota</taxon>
        <taxon>Alphaproteobacteria</taxon>
        <taxon>Rhodobacterales</taxon>
        <taxon>Roseobacteraceae</taxon>
        <taxon>Citreimonas</taxon>
    </lineage>
</organism>
<dbReference type="InterPro" id="IPR008621">
    <property type="entry name" value="Cbb3-typ_cyt_oxidase_comp"/>
</dbReference>